<dbReference type="Pfam" id="PF01435">
    <property type="entry name" value="Peptidase_M48"/>
    <property type="match status" value="1"/>
</dbReference>
<evidence type="ECO:0000256" key="5">
    <source>
        <dbReference type="ARBA" id="ARBA00022833"/>
    </source>
</evidence>
<reference evidence="8" key="1">
    <citation type="journal article" date="2020" name="mSystems">
        <title>Genome- and Community-Level Interaction Insights into Carbon Utilization and Element Cycling Functions of Hydrothermarchaeota in Hydrothermal Sediment.</title>
        <authorList>
            <person name="Zhou Z."/>
            <person name="Liu Y."/>
            <person name="Xu W."/>
            <person name="Pan J."/>
            <person name="Luo Z.H."/>
            <person name="Li M."/>
        </authorList>
    </citation>
    <scope>NUCLEOTIDE SEQUENCE [LARGE SCALE GENOMIC DNA]</scope>
    <source>
        <strain evidence="8">SpSt-381</strain>
    </source>
</reference>
<evidence type="ECO:0000256" key="3">
    <source>
        <dbReference type="ARBA" id="ARBA00022723"/>
    </source>
</evidence>
<dbReference type="GO" id="GO:0051603">
    <property type="term" value="P:proteolysis involved in protein catabolic process"/>
    <property type="evidence" value="ECO:0007669"/>
    <property type="project" value="TreeGrafter"/>
</dbReference>
<organism evidence="8">
    <name type="scientific">Eiseniibacteriota bacterium</name>
    <dbReference type="NCBI Taxonomy" id="2212470"/>
    <lineage>
        <taxon>Bacteria</taxon>
        <taxon>Candidatus Eiseniibacteriota</taxon>
    </lineage>
</organism>
<dbReference type="GO" id="GO:0046872">
    <property type="term" value="F:metal ion binding"/>
    <property type="evidence" value="ECO:0007669"/>
    <property type="project" value="UniProtKB-KW"/>
</dbReference>
<evidence type="ECO:0000256" key="1">
    <source>
        <dbReference type="ARBA" id="ARBA00001947"/>
    </source>
</evidence>
<dbReference type="Gene3D" id="3.30.2010.10">
    <property type="entry name" value="Metalloproteases ('zincins'), catalytic domain"/>
    <property type="match status" value="1"/>
</dbReference>
<dbReference type="AlphaFoldDB" id="A0A832MJT4"/>
<feature type="domain" description="Peptidase M48" evidence="7">
    <location>
        <begin position="68"/>
        <end position="243"/>
    </location>
</feature>
<dbReference type="InterPro" id="IPR001915">
    <property type="entry name" value="Peptidase_M48"/>
</dbReference>
<proteinExistence type="predicted"/>
<dbReference type="EMBL" id="DSQF01000014">
    <property type="protein sequence ID" value="HGZ43175.1"/>
    <property type="molecule type" value="Genomic_DNA"/>
</dbReference>
<keyword evidence="6" id="KW-0482">Metalloprotease</keyword>
<dbReference type="InterPro" id="IPR051156">
    <property type="entry name" value="Mito/Outer_Membr_Metalloprot"/>
</dbReference>
<keyword evidence="2" id="KW-0645">Protease</keyword>
<evidence type="ECO:0000256" key="6">
    <source>
        <dbReference type="ARBA" id="ARBA00023049"/>
    </source>
</evidence>
<dbReference type="GO" id="GO:0016020">
    <property type="term" value="C:membrane"/>
    <property type="evidence" value="ECO:0007669"/>
    <property type="project" value="TreeGrafter"/>
</dbReference>
<evidence type="ECO:0000256" key="4">
    <source>
        <dbReference type="ARBA" id="ARBA00022801"/>
    </source>
</evidence>
<gene>
    <name evidence="8" type="ORF">ENR23_07085</name>
</gene>
<dbReference type="PANTHER" id="PTHR22726:SF24">
    <property type="entry name" value="M48 FAMILY METALLOPEPTIDASE"/>
    <property type="match status" value="1"/>
</dbReference>
<evidence type="ECO:0000313" key="8">
    <source>
        <dbReference type="EMBL" id="HGZ43175.1"/>
    </source>
</evidence>
<protein>
    <submittedName>
        <fullName evidence="8">Peptidase M48</fullName>
    </submittedName>
</protein>
<dbReference type="GO" id="GO:0004222">
    <property type="term" value="F:metalloendopeptidase activity"/>
    <property type="evidence" value="ECO:0007669"/>
    <property type="project" value="InterPro"/>
</dbReference>
<comment type="cofactor">
    <cofactor evidence="1">
        <name>Zn(2+)</name>
        <dbReference type="ChEBI" id="CHEBI:29105"/>
    </cofactor>
</comment>
<keyword evidence="5" id="KW-0862">Zinc</keyword>
<dbReference type="CDD" id="cd07333">
    <property type="entry name" value="M48C_bepA_like"/>
    <property type="match status" value="1"/>
</dbReference>
<dbReference type="PANTHER" id="PTHR22726">
    <property type="entry name" value="METALLOENDOPEPTIDASE OMA1"/>
    <property type="match status" value="1"/>
</dbReference>
<name>A0A832MJT4_UNCEI</name>
<sequence>MTTRALLRFLPLPAALLVMGLVAWGCAVNPATGRRELSLVSAEQELRIGAEGHAAVIAEYGRYEDERLQAYVDSLGQALARVSHLPGLKWTFTVLDDPVVNAFAMPGGYIYVTRGILAHLNSEAQLAGVLGHEIGHVTARHSARRLTQQQLSTLGLGVAAIFSPTVRQYSDAARTALGLIMLKYGRDDENEADQLGVDYATRAGWDPREIPATYEMLGRVGDKAGQRLPAFLSTHPDPGDRQSRTTSLAAAAAAGKSGLHVRGRSYLERMDGVVFGNDPRQGYLEQGRYVHPAMAFELTLPDGWPARDTRQALVAQSPDQRARMQLSIAATDTDSPAAYVQALRAGGRVTGASGGAETVGGLSAWIGRLAVPDGPGGATTLAAAFIRKPPRMFQVLGQSAAPGDANEAKILASARSFRALTDPARLAPTPARVRVVRVATAGEFREVAGRHGPGAPVEDLAILNNRALDETVRAGELVKVVTPAKLR</sequence>
<keyword evidence="4" id="KW-0378">Hydrolase</keyword>
<keyword evidence="3" id="KW-0479">Metal-binding</keyword>
<comment type="caution">
    <text evidence="8">The sequence shown here is derived from an EMBL/GenBank/DDBJ whole genome shotgun (WGS) entry which is preliminary data.</text>
</comment>
<accession>A0A832MJT4</accession>
<evidence type="ECO:0000259" key="7">
    <source>
        <dbReference type="Pfam" id="PF01435"/>
    </source>
</evidence>
<evidence type="ECO:0000256" key="2">
    <source>
        <dbReference type="ARBA" id="ARBA00022670"/>
    </source>
</evidence>